<evidence type="ECO:0000313" key="2">
    <source>
        <dbReference type="Proteomes" id="UP000887013"/>
    </source>
</evidence>
<keyword evidence="2" id="KW-1185">Reference proteome</keyword>
<dbReference type="Proteomes" id="UP000887013">
    <property type="component" value="Unassembled WGS sequence"/>
</dbReference>
<accession>A0A8X6NXW4</accession>
<dbReference type="EMBL" id="BMAW01014870">
    <property type="protein sequence ID" value="GFT40893.1"/>
    <property type="molecule type" value="Genomic_DNA"/>
</dbReference>
<gene>
    <name evidence="1" type="ORF">NPIL_264821</name>
</gene>
<protein>
    <submittedName>
        <fullName evidence="1">Uncharacterized protein</fullName>
    </submittedName>
</protein>
<proteinExistence type="predicted"/>
<reference evidence="1" key="1">
    <citation type="submission" date="2020-08" db="EMBL/GenBank/DDBJ databases">
        <title>Multicomponent nature underlies the extraordinary mechanical properties of spider dragline silk.</title>
        <authorList>
            <person name="Kono N."/>
            <person name="Nakamura H."/>
            <person name="Mori M."/>
            <person name="Yoshida Y."/>
            <person name="Ohtoshi R."/>
            <person name="Malay A.D."/>
            <person name="Moran D.A.P."/>
            <person name="Tomita M."/>
            <person name="Numata K."/>
            <person name="Arakawa K."/>
        </authorList>
    </citation>
    <scope>NUCLEOTIDE SEQUENCE</scope>
</reference>
<name>A0A8X6NXW4_NEPPI</name>
<comment type="caution">
    <text evidence="1">The sequence shown here is derived from an EMBL/GenBank/DDBJ whole genome shotgun (WGS) entry which is preliminary data.</text>
</comment>
<sequence length="84" mass="9134">MLAMLGCSAKYCNPTKTRFLSSLDAGFHSNGQTGRASDQMCTHNSKPADGESEILLPYYSQFPLLPGENWKTERCAGLKGICST</sequence>
<organism evidence="1 2">
    <name type="scientific">Nephila pilipes</name>
    <name type="common">Giant wood spider</name>
    <name type="synonym">Nephila maculata</name>
    <dbReference type="NCBI Taxonomy" id="299642"/>
    <lineage>
        <taxon>Eukaryota</taxon>
        <taxon>Metazoa</taxon>
        <taxon>Ecdysozoa</taxon>
        <taxon>Arthropoda</taxon>
        <taxon>Chelicerata</taxon>
        <taxon>Arachnida</taxon>
        <taxon>Araneae</taxon>
        <taxon>Araneomorphae</taxon>
        <taxon>Entelegynae</taxon>
        <taxon>Araneoidea</taxon>
        <taxon>Nephilidae</taxon>
        <taxon>Nephila</taxon>
    </lineage>
</organism>
<dbReference type="OrthoDB" id="10494069at2759"/>
<evidence type="ECO:0000313" key="1">
    <source>
        <dbReference type="EMBL" id="GFT40893.1"/>
    </source>
</evidence>
<dbReference type="AlphaFoldDB" id="A0A8X6NXW4"/>